<dbReference type="SMART" id="SM00360">
    <property type="entry name" value="RRM"/>
    <property type="match status" value="1"/>
</dbReference>
<organism evidence="5 6">
    <name type="scientific">Clydaea vesicula</name>
    <dbReference type="NCBI Taxonomy" id="447962"/>
    <lineage>
        <taxon>Eukaryota</taxon>
        <taxon>Fungi</taxon>
        <taxon>Fungi incertae sedis</taxon>
        <taxon>Chytridiomycota</taxon>
        <taxon>Chytridiomycota incertae sedis</taxon>
        <taxon>Chytridiomycetes</taxon>
        <taxon>Lobulomycetales</taxon>
        <taxon>Lobulomycetaceae</taxon>
        <taxon>Clydaea</taxon>
    </lineage>
</organism>
<feature type="compositionally biased region" description="Basic and acidic residues" evidence="2">
    <location>
        <begin position="632"/>
        <end position="647"/>
    </location>
</feature>
<protein>
    <submittedName>
        <fullName evidence="5">Apoptotic chromatin condensation inducer in the nucleus</fullName>
    </submittedName>
</protein>
<accession>A0AAD5XUC3</accession>
<dbReference type="EMBL" id="JADGJW010000553">
    <property type="protein sequence ID" value="KAJ3215301.1"/>
    <property type="molecule type" value="Genomic_DNA"/>
</dbReference>
<sequence>MESSNEFSKMNVNELKAELAKHKLPVKGRKSELLTRLTAYTEEKKSLKGDIENANEDTAVSKQPLNVGKPSNNVENSPVRKTKKKSLSPEKDKLSSPAKATDEEPAEKIKIVGDLDILLNKEEKNDIVEKTVLKRDRSNSPSRVEKNTISASENVNFSVEKKLKLDNETKSSTSVMVADTKITSHYEERIINTATKILSPKRDSPNRNSNINKNISKNDAGEESCTLKEEHILHTKKESSLVSSDVTRSTVVPKEKFDDANSTKKTEQINTEKISEGNQEATKTSGVKSPVHVNESSEENHNSEIVYVKNLTRPLREIDFRAFVSEYGEVTSLWMDSLKSMAIITYSNSVQAMQAKNGLHGLTYPDVNKKTLETSFLLPTEVDSIQSQNAKRRSIVQETRQRAIEKQIMGSSANSSVRNKDDGRHRRKEEELLSFKKNREEEEKQKSKVSVQKGKDMEKSDTPDFIIPELPLYNSLNISEKTKFKKTKSLPEIYYLPRIESENLKKKDLNEKIQGEENGSTVNSVKRKAESDEHPDIKEKRSRSRSLNRDKSSKATKQNVSSLTTTETEAVEPIANKSIEKRNKSSSPKHLSKNEGGSASPTKIKKKDLKDHVDTHNDSVNLKSKVSNEISEAEKSNVDVETNKKLSEVSSKSSKK</sequence>
<dbReference type="InterPro" id="IPR003034">
    <property type="entry name" value="SAP_dom"/>
</dbReference>
<feature type="compositionally biased region" description="Polar residues" evidence="2">
    <location>
        <begin position="268"/>
        <end position="287"/>
    </location>
</feature>
<feature type="compositionally biased region" description="Basic and acidic residues" evidence="2">
    <location>
        <begin position="41"/>
        <end position="51"/>
    </location>
</feature>
<dbReference type="Pfam" id="PF02037">
    <property type="entry name" value="SAP"/>
    <property type="match status" value="1"/>
</dbReference>
<dbReference type="CDD" id="cd12432">
    <property type="entry name" value="RRM_ACINU"/>
    <property type="match status" value="1"/>
</dbReference>
<evidence type="ECO:0000259" key="4">
    <source>
        <dbReference type="PROSITE" id="PS50800"/>
    </source>
</evidence>
<dbReference type="PROSITE" id="PS50102">
    <property type="entry name" value="RRM"/>
    <property type="match status" value="1"/>
</dbReference>
<dbReference type="AlphaFoldDB" id="A0AAD5XUC3"/>
<keyword evidence="6" id="KW-1185">Reference proteome</keyword>
<dbReference type="InterPro" id="IPR035979">
    <property type="entry name" value="RBD_domain_sf"/>
</dbReference>
<evidence type="ECO:0000256" key="1">
    <source>
        <dbReference type="PROSITE-ProRule" id="PRU00176"/>
    </source>
</evidence>
<feature type="region of interest" description="Disordered" evidence="2">
    <location>
        <begin position="405"/>
        <end position="463"/>
    </location>
</feature>
<feature type="compositionally biased region" description="Polar residues" evidence="2">
    <location>
        <begin position="56"/>
        <end position="76"/>
    </location>
</feature>
<evidence type="ECO:0000313" key="6">
    <source>
        <dbReference type="Proteomes" id="UP001211065"/>
    </source>
</evidence>
<dbReference type="Proteomes" id="UP001211065">
    <property type="component" value="Unassembled WGS sequence"/>
</dbReference>
<evidence type="ECO:0000313" key="5">
    <source>
        <dbReference type="EMBL" id="KAJ3215301.1"/>
    </source>
</evidence>
<dbReference type="InterPro" id="IPR036361">
    <property type="entry name" value="SAP_dom_sf"/>
</dbReference>
<dbReference type="SUPFAM" id="SSF54928">
    <property type="entry name" value="RNA-binding domain, RBD"/>
    <property type="match status" value="1"/>
</dbReference>
<dbReference type="SMART" id="SM00513">
    <property type="entry name" value="SAP"/>
    <property type="match status" value="1"/>
</dbReference>
<feature type="compositionally biased region" description="Polar residues" evidence="2">
    <location>
        <begin position="555"/>
        <end position="568"/>
    </location>
</feature>
<evidence type="ECO:0000256" key="2">
    <source>
        <dbReference type="SAM" id="MobiDB-lite"/>
    </source>
</evidence>
<feature type="region of interest" description="Disordered" evidence="2">
    <location>
        <begin position="505"/>
        <end position="656"/>
    </location>
</feature>
<feature type="compositionally biased region" description="Low complexity" evidence="2">
    <location>
        <begin position="208"/>
        <end position="218"/>
    </location>
</feature>
<name>A0AAD5XUC3_9FUNG</name>
<dbReference type="PANTHER" id="PTHR47031">
    <property type="entry name" value="SAP DNA-BINDING DOMAIN-CONTAINING PROTEIN"/>
    <property type="match status" value="1"/>
</dbReference>
<feature type="compositionally biased region" description="Basic and acidic residues" evidence="2">
    <location>
        <begin position="453"/>
        <end position="462"/>
    </location>
</feature>
<dbReference type="PROSITE" id="PS50800">
    <property type="entry name" value="SAP"/>
    <property type="match status" value="1"/>
</dbReference>
<evidence type="ECO:0000259" key="3">
    <source>
        <dbReference type="PROSITE" id="PS50102"/>
    </source>
</evidence>
<reference evidence="5" key="1">
    <citation type="submission" date="2020-05" db="EMBL/GenBank/DDBJ databases">
        <title>Phylogenomic resolution of chytrid fungi.</title>
        <authorList>
            <person name="Stajich J.E."/>
            <person name="Amses K."/>
            <person name="Simmons R."/>
            <person name="Seto K."/>
            <person name="Myers J."/>
            <person name="Bonds A."/>
            <person name="Quandt C.A."/>
            <person name="Barry K."/>
            <person name="Liu P."/>
            <person name="Grigoriev I."/>
            <person name="Longcore J.E."/>
            <person name="James T.Y."/>
        </authorList>
    </citation>
    <scope>NUCLEOTIDE SEQUENCE</scope>
    <source>
        <strain evidence="5">JEL0476</strain>
    </source>
</reference>
<feature type="domain" description="SAP" evidence="4">
    <location>
        <begin position="7"/>
        <end position="41"/>
    </location>
</feature>
<feature type="compositionally biased region" description="Basic and acidic residues" evidence="2">
    <location>
        <begin position="527"/>
        <end position="539"/>
    </location>
</feature>
<feature type="compositionally biased region" description="Polar residues" evidence="2">
    <location>
        <begin position="618"/>
        <end position="630"/>
    </location>
</feature>
<feature type="region of interest" description="Disordered" evidence="2">
    <location>
        <begin position="253"/>
        <end position="298"/>
    </location>
</feature>
<proteinExistence type="predicted"/>
<comment type="caution">
    <text evidence="5">The sequence shown here is derived from an EMBL/GenBank/DDBJ whole genome shotgun (WGS) entry which is preliminary data.</text>
</comment>
<feature type="compositionally biased region" description="Basic and acidic residues" evidence="2">
    <location>
        <begin position="608"/>
        <end position="617"/>
    </location>
</feature>
<feature type="compositionally biased region" description="Basic and acidic residues" evidence="2">
    <location>
        <begin position="87"/>
        <end position="107"/>
    </location>
</feature>
<feature type="compositionally biased region" description="Basic and acidic residues" evidence="2">
    <location>
        <begin position="418"/>
        <end position="446"/>
    </location>
</feature>
<dbReference type="InterPro" id="IPR012677">
    <property type="entry name" value="Nucleotide-bd_a/b_plait_sf"/>
</dbReference>
<feature type="domain" description="RRM" evidence="3">
    <location>
        <begin position="304"/>
        <end position="379"/>
    </location>
</feature>
<dbReference type="Pfam" id="PF00076">
    <property type="entry name" value="RRM_1"/>
    <property type="match status" value="1"/>
</dbReference>
<dbReference type="InterPro" id="IPR034257">
    <property type="entry name" value="Acinus_RRM"/>
</dbReference>
<dbReference type="InterPro" id="IPR000504">
    <property type="entry name" value="RRM_dom"/>
</dbReference>
<dbReference type="SUPFAM" id="SSF68906">
    <property type="entry name" value="SAP domain"/>
    <property type="match status" value="1"/>
</dbReference>
<dbReference type="Gene3D" id="3.30.70.330">
    <property type="match status" value="1"/>
</dbReference>
<dbReference type="PANTHER" id="PTHR47031:SF3">
    <property type="entry name" value="SAP DOMAIN-CONTAINING PROTEIN"/>
    <property type="match status" value="1"/>
</dbReference>
<dbReference type="Gene3D" id="1.10.720.30">
    <property type="entry name" value="SAP domain"/>
    <property type="match status" value="1"/>
</dbReference>
<feature type="compositionally biased region" description="Polar residues" evidence="2">
    <location>
        <begin position="585"/>
        <end position="601"/>
    </location>
</feature>
<keyword evidence="1" id="KW-0694">RNA-binding</keyword>
<feature type="region of interest" description="Disordered" evidence="2">
    <location>
        <begin position="199"/>
        <end position="223"/>
    </location>
</feature>
<feature type="compositionally biased region" description="Basic and acidic residues" evidence="2">
    <location>
        <begin position="505"/>
        <end position="515"/>
    </location>
</feature>
<feature type="region of interest" description="Disordered" evidence="2">
    <location>
        <begin position="18"/>
        <end position="107"/>
    </location>
</feature>
<gene>
    <name evidence="5" type="primary">ACIN1</name>
    <name evidence="5" type="ORF">HK099_006429</name>
</gene>
<dbReference type="GO" id="GO:0003723">
    <property type="term" value="F:RNA binding"/>
    <property type="evidence" value="ECO:0007669"/>
    <property type="project" value="UniProtKB-UniRule"/>
</dbReference>
<feature type="compositionally biased region" description="Basic and acidic residues" evidence="2">
    <location>
        <begin position="253"/>
        <end position="267"/>
    </location>
</feature>